<organism evidence="7 8">
    <name type="scientific">Curvularia clavata</name>
    <dbReference type="NCBI Taxonomy" id="95742"/>
    <lineage>
        <taxon>Eukaryota</taxon>
        <taxon>Fungi</taxon>
        <taxon>Dikarya</taxon>
        <taxon>Ascomycota</taxon>
        <taxon>Pezizomycotina</taxon>
        <taxon>Dothideomycetes</taxon>
        <taxon>Pleosporomycetidae</taxon>
        <taxon>Pleosporales</taxon>
        <taxon>Pleosporineae</taxon>
        <taxon>Pleosporaceae</taxon>
        <taxon>Curvularia</taxon>
    </lineage>
</organism>
<dbReference type="InterPro" id="IPR000073">
    <property type="entry name" value="AB_hydrolase_1"/>
</dbReference>
<gene>
    <name evidence="7" type="ORF">yc1106_00508</name>
</gene>
<dbReference type="PANTHER" id="PTHR22946">
    <property type="entry name" value="DIENELACTONE HYDROLASE DOMAIN-CONTAINING PROTEIN-RELATED"/>
    <property type="match status" value="1"/>
</dbReference>
<keyword evidence="8" id="KW-1185">Reference proteome</keyword>
<evidence type="ECO:0000256" key="1">
    <source>
        <dbReference type="ARBA" id="ARBA00004275"/>
    </source>
</evidence>
<evidence type="ECO:0000313" key="8">
    <source>
        <dbReference type="Proteomes" id="UP001056012"/>
    </source>
</evidence>
<evidence type="ECO:0000259" key="6">
    <source>
        <dbReference type="Pfam" id="PF12697"/>
    </source>
</evidence>
<evidence type="ECO:0000256" key="4">
    <source>
        <dbReference type="ARBA" id="ARBA00023140"/>
    </source>
</evidence>
<dbReference type="InterPro" id="IPR029058">
    <property type="entry name" value="AB_hydrolase_fold"/>
</dbReference>
<dbReference type="VEuPathDB" id="FungiDB:yc1106_00508"/>
<keyword evidence="3" id="KW-0843">Virulence</keyword>
<keyword evidence="7" id="KW-0378">Hydrolase</keyword>
<accession>A0A9Q8Z1R0</accession>
<keyword evidence="4" id="KW-0576">Peroxisome</keyword>
<dbReference type="GO" id="GO:0005777">
    <property type="term" value="C:peroxisome"/>
    <property type="evidence" value="ECO:0007669"/>
    <property type="project" value="UniProtKB-SubCell"/>
</dbReference>
<dbReference type="Gene3D" id="3.40.50.1820">
    <property type="entry name" value="alpha/beta hydrolase"/>
    <property type="match status" value="1"/>
</dbReference>
<evidence type="ECO:0000313" key="7">
    <source>
        <dbReference type="EMBL" id="USP73234.1"/>
    </source>
</evidence>
<evidence type="ECO:0000256" key="5">
    <source>
        <dbReference type="ARBA" id="ARBA00038115"/>
    </source>
</evidence>
<dbReference type="PANTHER" id="PTHR22946:SF12">
    <property type="entry name" value="CONIDIAL PIGMENT BIOSYNTHESIS PROTEIN AYG1 (AFU_ORTHOLOGUE AFUA_2G17550)"/>
    <property type="match status" value="1"/>
</dbReference>
<dbReference type="OrthoDB" id="249703at2759"/>
<dbReference type="InterPro" id="IPR050261">
    <property type="entry name" value="FrsA_esterase"/>
</dbReference>
<comment type="similarity">
    <text evidence="5">Belongs to the AB hydrolase superfamily. FUS2 hydrolase family.</text>
</comment>
<evidence type="ECO:0000256" key="2">
    <source>
        <dbReference type="ARBA" id="ARBA00005668"/>
    </source>
</evidence>
<dbReference type="GO" id="GO:0016787">
    <property type="term" value="F:hydrolase activity"/>
    <property type="evidence" value="ECO:0007669"/>
    <property type="project" value="UniProtKB-KW"/>
</dbReference>
<feature type="domain" description="AB hydrolase-1" evidence="6">
    <location>
        <begin position="169"/>
        <end position="371"/>
    </location>
</feature>
<comment type="similarity">
    <text evidence="2">Belongs to the AB hydrolase superfamily. AKT2 hydrolase family.</text>
</comment>
<dbReference type="EMBL" id="CP089274">
    <property type="protein sequence ID" value="USP73234.1"/>
    <property type="molecule type" value="Genomic_DNA"/>
</dbReference>
<sequence length="406" mass="44149">MTGTIALCSDHHFNFEVLRVLSAARYGGADVSEVLKAAALLKPGDFESYYDVFNKLALHINKQADAINADKHPVSARDAYFRAATYFRSAEFFLHGHPDDSRIRSLWDQQMTSFDKAIALLPQPGQRFLLKGDGFDIPAIFYPATSGDTATPKPTLIVGSGFDGSQEELLHGFGFAALERGYNFMTYEGPGQPTVRQQQGLGFIHNWEKVVSPVVDHLVERPEVDSKRLALVGWSLGGYLCVRAAAFEPRIAATVAVDGVFDGSSAFSGLLPSDAKAAYETGDAGQFNGIMEKFLASGEAPTAARWAVEHGTYSFAVNSFAEFMERVKLMTLAGIADKVKNPVLICEASDDMFFPGQPAMVKDALGDLGTHVILTDEDAASAHCHLGAFTFANQIVFDWLDDTLLK</sequence>
<comment type="subcellular location">
    <subcellularLocation>
        <location evidence="1">Peroxisome</location>
    </subcellularLocation>
</comment>
<dbReference type="SUPFAM" id="SSF53474">
    <property type="entry name" value="alpha/beta-Hydrolases"/>
    <property type="match status" value="1"/>
</dbReference>
<reference evidence="7" key="1">
    <citation type="submission" date="2021-12" db="EMBL/GenBank/DDBJ databases">
        <title>Curvularia clavata genome.</title>
        <authorList>
            <person name="Cao Y."/>
        </authorList>
    </citation>
    <scope>NUCLEOTIDE SEQUENCE</scope>
    <source>
        <strain evidence="7">Yc1106</strain>
    </source>
</reference>
<dbReference type="Gene3D" id="1.20.1440.110">
    <property type="entry name" value="acylaminoacyl peptidase"/>
    <property type="match status" value="1"/>
</dbReference>
<proteinExistence type="inferred from homology"/>
<dbReference type="AlphaFoldDB" id="A0A9Q8Z1R0"/>
<evidence type="ECO:0000256" key="3">
    <source>
        <dbReference type="ARBA" id="ARBA00023026"/>
    </source>
</evidence>
<dbReference type="Pfam" id="PF12697">
    <property type="entry name" value="Abhydrolase_6"/>
    <property type="match status" value="1"/>
</dbReference>
<name>A0A9Q8Z1R0_CURCL</name>
<protein>
    <submittedName>
        <fullName evidence="7">20-hydroxy-prefusarin hydrolase FUS2</fullName>
    </submittedName>
</protein>
<dbReference type="Proteomes" id="UP001056012">
    <property type="component" value="Chromosome 1"/>
</dbReference>